<evidence type="ECO:0000259" key="6">
    <source>
        <dbReference type="Pfam" id="PF11794"/>
    </source>
</evidence>
<evidence type="ECO:0000313" key="8">
    <source>
        <dbReference type="Proteomes" id="UP000468901"/>
    </source>
</evidence>
<dbReference type="Gene3D" id="2.40.110.10">
    <property type="entry name" value="Butyryl-CoA Dehydrogenase, subunit A, domain 2"/>
    <property type="match status" value="1"/>
</dbReference>
<organism evidence="7 8">
    <name type="scientific">Parvibaculum sedimenti</name>
    <dbReference type="NCBI Taxonomy" id="2608632"/>
    <lineage>
        <taxon>Bacteria</taxon>
        <taxon>Pseudomonadati</taxon>
        <taxon>Pseudomonadota</taxon>
        <taxon>Alphaproteobacteria</taxon>
        <taxon>Hyphomicrobiales</taxon>
        <taxon>Parvibaculaceae</taxon>
        <taxon>Parvibaculum</taxon>
    </lineage>
</organism>
<dbReference type="Proteomes" id="UP000468901">
    <property type="component" value="Unassembled WGS sequence"/>
</dbReference>
<keyword evidence="3" id="KW-0560">Oxidoreductase</keyword>
<dbReference type="InterPro" id="IPR036250">
    <property type="entry name" value="AcylCo_DH-like_C"/>
</dbReference>
<protein>
    <submittedName>
        <fullName evidence="7">4-hydroxyphenylacetate 3-hydroxylase</fullName>
    </submittedName>
</protein>
<dbReference type="SUPFAM" id="SSF47203">
    <property type="entry name" value="Acyl-CoA dehydrogenase C-terminal domain-like"/>
    <property type="match status" value="1"/>
</dbReference>
<dbReference type="AlphaFoldDB" id="A0A6N6VMW5"/>
<dbReference type="PANTHER" id="PTHR36117">
    <property type="entry name" value="4-HYDROXYPHENYLACETATE 3-MONOOXYGENASE-RELATED"/>
    <property type="match status" value="1"/>
</dbReference>
<proteinExistence type="predicted"/>
<evidence type="ECO:0000259" key="5">
    <source>
        <dbReference type="Pfam" id="PF03241"/>
    </source>
</evidence>
<evidence type="ECO:0000256" key="1">
    <source>
        <dbReference type="ARBA" id="ARBA00022630"/>
    </source>
</evidence>
<keyword evidence="1" id="KW-0285">Flavoprotein</keyword>
<dbReference type="Gene3D" id="1.20.140.10">
    <property type="entry name" value="Butyryl-CoA Dehydrogenase, subunit A, domain 3"/>
    <property type="match status" value="1"/>
</dbReference>
<evidence type="ECO:0000256" key="4">
    <source>
        <dbReference type="PIRSR" id="PIRSR000331-2"/>
    </source>
</evidence>
<feature type="binding site" evidence="4">
    <location>
        <position position="190"/>
    </location>
    <ligand>
        <name>FAD</name>
        <dbReference type="ChEBI" id="CHEBI:57692"/>
    </ligand>
</feature>
<sequence>MPARTGAQFLEGLKQPREIWVGDRKIESVADDPAFAGAARGVAAVYDLQHKEADACLMPDPETGEKINVSHMIPRSRQDLARRRAGLEKIAAYSVGLMGRTPDYMNVTYAGFAGRAEEWAVNGNEEGAENLVNYQKYLRRHDISLTHTIVNPTIDKAQGDAPQPGNDVALRKVGETEHGIVVRGARILATLAPFADELAVYPSHPLPPDCDEYAISFCIPISTPGLKFICRDSFSESSNFFDHPISARFDEQDAFVIFDNVEVPRDRLHVNCNTAVYNSVMMRSWWPNVMQQTTIRALTKLEFAWGLASRMTEVINDVKPQTWEMLGEIWSYAELTRACLKAAEDGAIDYGNGVWLPDAQPFAAIRASMPRWMARVSEIIQLIGSHNVFAAPSRAQLDDPSLRPLIDHYLRGAGDVGAEQRARVFRLAWDFVGTGLAGRNLQYERFYLGSSARNYQMAHLFGDRTRANELVDRFLAEDIGAVNKADRRVAGAV</sequence>
<dbReference type="InterPro" id="IPR004925">
    <property type="entry name" value="HpaB/PvcC/4-BUDH"/>
</dbReference>
<dbReference type="InterPro" id="IPR024674">
    <property type="entry name" value="HpaB/PvcC/4-BUDH_N"/>
</dbReference>
<dbReference type="Pfam" id="PF03241">
    <property type="entry name" value="HpaB"/>
    <property type="match status" value="1"/>
</dbReference>
<dbReference type="RefSeq" id="WP_152215789.1">
    <property type="nucleotide sequence ID" value="NZ_WESC01000006.1"/>
</dbReference>
<keyword evidence="2 4" id="KW-0274">FAD</keyword>
<dbReference type="InterPro" id="IPR024719">
    <property type="entry name" value="HpaB/PvcC/4-BUDH_C"/>
</dbReference>
<dbReference type="SUPFAM" id="SSF56645">
    <property type="entry name" value="Acyl-CoA dehydrogenase NM domain-like"/>
    <property type="match status" value="1"/>
</dbReference>
<keyword evidence="8" id="KW-1185">Reference proteome</keyword>
<reference evidence="7 8" key="1">
    <citation type="submission" date="2019-09" db="EMBL/GenBank/DDBJ databases">
        <title>Parvibaculum sedimenti sp. nov., isolated from sediment.</title>
        <authorList>
            <person name="Wang Y."/>
        </authorList>
    </citation>
    <scope>NUCLEOTIDE SEQUENCE [LARGE SCALE GENOMIC DNA]</scope>
    <source>
        <strain evidence="7 8">HXT-9</strain>
    </source>
</reference>
<dbReference type="Gene3D" id="1.10.3140.10">
    <property type="entry name" value="4-hydroxybutyryl-coa dehydratase, domain 1"/>
    <property type="match status" value="1"/>
</dbReference>
<dbReference type="InterPro" id="IPR009100">
    <property type="entry name" value="AcylCoA_DH/oxidase_NM_dom_sf"/>
</dbReference>
<evidence type="ECO:0000313" key="7">
    <source>
        <dbReference type="EMBL" id="KAB7740424.1"/>
    </source>
</evidence>
<feature type="domain" description="HpaB/PvcC/4-BUDH C-terminal" evidence="5">
    <location>
        <begin position="289"/>
        <end position="475"/>
    </location>
</feature>
<dbReference type="Pfam" id="PF11794">
    <property type="entry name" value="HpaB_N"/>
    <property type="match status" value="1"/>
</dbReference>
<dbReference type="GO" id="GO:0016627">
    <property type="term" value="F:oxidoreductase activity, acting on the CH-CH group of donors"/>
    <property type="evidence" value="ECO:0007669"/>
    <property type="project" value="InterPro"/>
</dbReference>
<dbReference type="PIRSF" id="PIRSF000331">
    <property type="entry name" value="HpaA_HpaB"/>
    <property type="match status" value="1"/>
</dbReference>
<dbReference type="InterPro" id="IPR046373">
    <property type="entry name" value="Acyl-CoA_Oxase/DH_mid-dom_sf"/>
</dbReference>
<evidence type="ECO:0000256" key="2">
    <source>
        <dbReference type="ARBA" id="ARBA00022827"/>
    </source>
</evidence>
<name>A0A6N6VMW5_9HYPH</name>
<evidence type="ECO:0000256" key="3">
    <source>
        <dbReference type="ARBA" id="ARBA00023002"/>
    </source>
</evidence>
<comment type="caution">
    <text evidence="7">The sequence shown here is derived from an EMBL/GenBank/DDBJ whole genome shotgun (WGS) entry which is preliminary data.</text>
</comment>
<feature type="domain" description="HpaB/PvcC/4-BUDH N-terminal" evidence="6">
    <location>
        <begin position="5"/>
        <end position="268"/>
    </location>
</feature>
<accession>A0A6N6VMW5</accession>
<dbReference type="PANTHER" id="PTHR36117:SF3">
    <property type="entry name" value="4-HYDROXYPHENYLACETATE 3-MONOOXYGENASE-RELATED"/>
    <property type="match status" value="1"/>
</dbReference>
<feature type="binding site" evidence="4">
    <location>
        <begin position="147"/>
        <end position="149"/>
    </location>
    <ligand>
        <name>FAD</name>
        <dbReference type="ChEBI" id="CHEBI:57692"/>
    </ligand>
</feature>
<gene>
    <name evidence="7" type="ORF">F2P47_07805</name>
</gene>
<dbReference type="EMBL" id="WESC01000006">
    <property type="protein sequence ID" value="KAB7740424.1"/>
    <property type="molecule type" value="Genomic_DNA"/>
</dbReference>